<evidence type="ECO:0000313" key="1">
    <source>
        <dbReference type="EMBL" id="SMC25513.1"/>
    </source>
</evidence>
<dbReference type="InterPro" id="IPR009711">
    <property type="entry name" value="UPF0473"/>
</dbReference>
<dbReference type="Proteomes" id="UP000192468">
    <property type="component" value="Unassembled WGS sequence"/>
</dbReference>
<organism evidence="1 2">
    <name type="scientific">Clostridium acidisoli DSM 12555</name>
    <dbReference type="NCBI Taxonomy" id="1121291"/>
    <lineage>
        <taxon>Bacteria</taxon>
        <taxon>Bacillati</taxon>
        <taxon>Bacillota</taxon>
        <taxon>Clostridia</taxon>
        <taxon>Eubacteriales</taxon>
        <taxon>Clostridiaceae</taxon>
        <taxon>Clostridium</taxon>
    </lineage>
</organism>
<reference evidence="1 2" key="1">
    <citation type="submission" date="2017-04" db="EMBL/GenBank/DDBJ databases">
        <authorList>
            <person name="Afonso C.L."/>
            <person name="Miller P.J."/>
            <person name="Scott M.A."/>
            <person name="Spackman E."/>
            <person name="Goraichik I."/>
            <person name="Dimitrov K.M."/>
            <person name="Suarez D.L."/>
            <person name="Swayne D.E."/>
        </authorList>
    </citation>
    <scope>NUCLEOTIDE SEQUENCE [LARGE SCALE GENOMIC DNA]</scope>
    <source>
        <strain evidence="1 2">DSM 12555</strain>
    </source>
</reference>
<keyword evidence="2" id="KW-1185">Reference proteome</keyword>
<dbReference type="Pfam" id="PF06949">
    <property type="entry name" value="DUF1292"/>
    <property type="match status" value="1"/>
</dbReference>
<gene>
    <name evidence="1" type="ORF">SAMN02745134_02466</name>
</gene>
<sequence length="76" mass="8682">MKTDALITVVNENGKKVDLELIDTIRIDEDEYVIVGPRDSDEAYAYKAAIKNGQKEYFSIGQGAEFKRVLDKYNQH</sequence>
<dbReference type="STRING" id="1121291.SAMN02745134_02466"/>
<dbReference type="AlphaFoldDB" id="A0A1W1XNH1"/>
<name>A0A1W1XNH1_9CLOT</name>
<evidence type="ECO:0000313" key="2">
    <source>
        <dbReference type="Proteomes" id="UP000192468"/>
    </source>
</evidence>
<protein>
    <recommendedName>
        <fullName evidence="3">DUF1292 domain-containing protein</fullName>
    </recommendedName>
</protein>
<evidence type="ECO:0008006" key="3">
    <source>
        <dbReference type="Google" id="ProtNLM"/>
    </source>
</evidence>
<dbReference type="EMBL" id="FWXH01000009">
    <property type="protein sequence ID" value="SMC25513.1"/>
    <property type="molecule type" value="Genomic_DNA"/>
</dbReference>
<dbReference type="OrthoDB" id="1913407at2"/>
<dbReference type="RefSeq" id="WP_084116292.1">
    <property type="nucleotide sequence ID" value="NZ_FWXH01000009.1"/>
</dbReference>
<proteinExistence type="predicted"/>
<accession>A0A1W1XNH1</accession>